<feature type="region of interest" description="Disordered" evidence="1">
    <location>
        <begin position="1"/>
        <end position="105"/>
    </location>
</feature>
<evidence type="ECO:0000256" key="1">
    <source>
        <dbReference type="SAM" id="MobiDB-lite"/>
    </source>
</evidence>
<accession>A0A2G9HY83</accession>
<dbReference type="AlphaFoldDB" id="A0A2G9HY83"/>
<dbReference type="Pfam" id="PF08576">
    <property type="entry name" value="DUF1764"/>
    <property type="match status" value="1"/>
</dbReference>
<name>A0A2G9HY83_9LAMI</name>
<dbReference type="OrthoDB" id="20835at2759"/>
<feature type="compositionally biased region" description="Basic and acidic residues" evidence="1">
    <location>
        <begin position="48"/>
        <end position="60"/>
    </location>
</feature>
<dbReference type="PANTHER" id="PTHR34066">
    <property type="entry name" value="GROWTH FACTOR 2"/>
    <property type="match status" value="1"/>
</dbReference>
<proteinExistence type="predicted"/>
<sequence>MTKKGSSKKLAKPSMEDPAVEKEKYSTKPKKMGSEIDDIFAGKKRKKPEKDEKADSEETVKVSAANAKSHDGLRKVKNGKSKSLKDSGIDEPTSRSRRKRTADGLSIYTEEELGIGKPEAGGTPLCPFDCDCCF</sequence>
<organism evidence="2 3">
    <name type="scientific">Handroanthus impetiginosus</name>
    <dbReference type="NCBI Taxonomy" id="429701"/>
    <lineage>
        <taxon>Eukaryota</taxon>
        <taxon>Viridiplantae</taxon>
        <taxon>Streptophyta</taxon>
        <taxon>Embryophyta</taxon>
        <taxon>Tracheophyta</taxon>
        <taxon>Spermatophyta</taxon>
        <taxon>Magnoliopsida</taxon>
        <taxon>eudicotyledons</taxon>
        <taxon>Gunneridae</taxon>
        <taxon>Pentapetalae</taxon>
        <taxon>asterids</taxon>
        <taxon>lamiids</taxon>
        <taxon>Lamiales</taxon>
        <taxon>Bignoniaceae</taxon>
        <taxon>Crescentiina</taxon>
        <taxon>Tabebuia alliance</taxon>
        <taxon>Handroanthus</taxon>
    </lineage>
</organism>
<evidence type="ECO:0000313" key="3">
    <source>
        <dbReference type="Proteomes" id="UP000231279"/>
    </source>
</evidence>
<dbReference type="Proteomes" id="UP000231279">
    <property type="component" value="Unassembled WGS sequence"/>
</dbReference>
<protein>
    <recommendedName>
        <fullName evidence="4">DUF1764 domain-containing protein</fullName>
    </recommendedName>
</protein>
<evidence type="ECO:0008006" key="4">
    <source>
        <dbReference type="Google" id="ProtNLM"/>
    </source>
</evidence>
<comment type="caution">
    <text evidence="2">The sequence shown here is derived from an EMBL/GenBank/DDBJ whole genome shotgun (WGS) entry which is preliminary data.</text>
</comment>
<dbReference type="InterPro" id="IPR013885">
    <property type="entry name" value="DUF1764_euk"/>
</dbReference>
<dbReference type="EMBL" id="NKXS01000766">
    <property type="protein sequence ID" value="PIN22433.1"/>
    <property type="molecule type" value="Genomic_DNA"/>
</dbReference>
<gene>
    <name evidence="2" type="ORF">CDL12_04863</name>
</gene>
<dbReference type="PANTHER" id="PTHR34066:SF1">
    <property type="entry name" value="DUF1764 FAMILY PROTEIN"/>
    <property type="match status" value="1"/>
</dbReference>
<feature type="compositionally biased region" description="Basic residues" evidence="1">
    <location>
        <begin position="1"/>
        <end position="11"/>
    </location>
</feature>
<reference evidence="3" key="1">
    <citation type="journal article" date="2018" name="Gigascience">
        <title>Genome assembly of the Pink Ipe (Handroanthus impetiginosus, Bignoniaceae), a highly valued, ecologically keystone Neotropical timber forest tree.</title>
        <authorList>
            <person name="Silva-Junior O.B."/>
            <person name="Grattapaglia D."/>
            <person name="Novaes E."/>
            <person name="Collevatti R.G."/>
        </authorList>
    </citation>
    <scope>NUCLEOTIDE SEQUENCE [LARGE SCALE GENOMIC DNA]</scope>
    <source>
        <strain evidence="3">cv. UFG-1</strain>
    </source>
</reference>
<feature type="compositionally biased region" description="Basic and acidic residues" evidence="1">
    <location>
        <begin position="83"/>
        <end position="94"/>
    </location>
</feature>
<dbReference type="STRING" id="429701.A0A2G9HY83"/>
<keyword evidence="3" id="KW-1185">Reference proteome</keyword>
<evidence type="ECO:0000313" key="2">
    <source>
        <dbReference type="EMBL" id="PIN22433.1"/>
    </source>
</evidence>